<keyword evidence="3 6" id="KW-0812">Transmembrane</keyword>
<dbReference type="RefSeq" id="XP_032830831.1">
    <property type="nucleotide sequence ID" value="XM_032974940.1"/>
</dbReference>
<organism evidence="8 9">
    <name type="scientific">Petromyzon marinus</name>
    <name type="common">Sea lamprey</name>
    <dbReference type="NCBI Taxonomy" id="7757"/>
    <lineage>
        <taxon>Eukaryota</taxon>
        <taxon>Metazoa</taxon>
        <taxon>Chordata</taxon>
        <taxon>Craniata</taxon>
        <taxon>Vertebrata</taxon>
        <taxon>Cyclostomata</taxon>
        <taxon>Hyperoartia</taxon>
        <taxon>Petromyzontiformes</taxon>
        <taxon>Petromyzontidae</taxon>
        <taxon>Petromyzon</taxon>
    </lineage>
</organism>
<evidence type="ECO:0000313" key="9">
    <source>
        <dbReference type="RefSeq" id="XP_032830831.1"/>
    </source>
</evidence>
<dbReference type="InterPro" id="IPR007248">
    <property type="entry name" value="Mpv17_PMP22"/>
</dbReference>
<feature type="compositionally biased region" description="Basic and acidic residues" evidence="7">
    <location>
        <begin position="181"/>
        <end position="200"/>
    </location>
</feature>
<dbReference type="Proteomes" id="UP001318040">
    <property type="component" value="Chromosome 55"/>
</dbReference>
<evidence type="ECO:0000313" key="8">
    <source>
        <dbReference type="Proteomes" id="UP001318040"/>
    </source>
</evidence>
<comment type="subcellular location">
    <subcellularLocation>
        <location evidence="1">Membrane</location>
        <topology evidence="1">Multi-pass membrane protein</topology>
    </subcellularLocation>
</comment>
<feature type="transmembrane region" description="Helical" evidence="6">
    <location>
        <begin position="56"/>
        <end position="76"/>
    </location>
</feature>
<feature type="region of interest" description="Disordered" evidence="7">
    <location>
        <begin position="181"/>
        <end position="230"/>
    </location>
</feature>
<protein>
    <submittedName>
        <fullName evidence="9">Mpv17-like protein 2</fullName>
    </submittedName>
</protein>
<keyword evidence="8" id="KW-1185">Reference proteome</keyword>
<proteinExistence type="inferred from homology"/>
<dbReference type="Pfam" id="PF04117">
    <property type="entry name" value="Mpv17_PMP22"/>
    <property type="match status" value="1"/>
</dbReference>
<evidence type="ECO:0000256" key="7">
    <source>
        <dbReference type="SAM" id="MobiDB-lite"/>
    </source>
</evidence>
<keyword evidence="5 6" id="KW-0472">Membrane</keyword>
<name>A0AAJ7U6N0_PETMA</name>
<reference evidence="9" key="1">
    <citation type="submission" date="2025-08" db="UniProtKB">
        <authorList>
            <consortium name="RefSeq"/>
        </authorList>
    </citation>
    <scope>IDENTIFICATION</scope>
    <source>
        <tissue evidence="9">Sperm</tissue>
    </source>
</reference>
<keyword evidence="4 6" id="KW-1133">Transmembrane helix</keyword>
<gene>
    <name evidence="9" type="primary">LOC116954432</name>
</gene>
<evidence type="ECO:0000256" key="5">
    <source>
        <dbReference type="ARBA" id="ARBA00023136"/>
    </source>
</evidence>
<feature type="transmembrane region" description="Helical" evidence="6">
    <location>
        <begin position="96"/>
        <end position="114"/>
    </location>
</feature>
<dbReference type="GO" id="GO:0005739">
    <property type="term" value="C:mitochondrion"/>
    <property type="evidence" value="ECO:0007669"/>
    <property type="project" value="TreeGrafter"/>
</dbReference>
<dbReference type="PANTHER" id="PTHR11266">
    <property type="entry name" value="PEROXISOMAL MEMBRANE PROTEIN 2, PXMP2 MPV17"/>
    <property type="match status" value="1"/>
</dbReference>
<dbReference type="GeneID" id="116954432"/>
<dbReference type="GO" id="GO:0016020">
    <property type="term" value="C:membrane"/>
    <property type="evidence" value="ECO:0007669"/>
    <property type="project" value="UniProtKB-SubCell"/>
</dbReference>
<sequence length="230" mass="25698">MLRQVGSLVPRLLRGRGLLVANTASCGALMATGDAVQQWRERRAGSREHRDWVRTARMFSVGIVMGPILHLWYVYLDKFLPERTRKVVAKKILADQLIASPPLAALFFFGMGALEGQSVKHSAHEFADKFLEMYMMDWTIWPAAQAVNFFYVPSSYRVIYVNVVTLGWDTFLSYLKHRDDKTDAGGAPAERDAGERREAPHAAASPAAAELCPERPPLAEAAVPSLRREV</sequence>
<comment type="similarity">
    <text evidence="2 6">Belongs to the peroxisomal membrane protein PXMP2/4 family.</text>
</comment>
<evidence type="ECO:0000256" key="1">
    <source>
        <dbReference type="ARBA" id="ARBA00004141"/>
    </source>
</evidence>
<dbReference type="GO" id="GO:0061668">
    <property type="term" value="P:mitochondrial ribosome assembly"/>
    <property type="evidence" value="ECO:0007669"/>
    <property type="project" value="TreeGrafter"/>
</dbReference>
<evidence type="ECO:0000256" key="2">
    <source>
        <dbReference type="ARBA" id="ARBA00006824"/>
    </source>
</evidence>
<feature type="transmembrane region" description="Helical" evidence="6">
    <location>
        <begin position="17"/>
        <end position="36"/>
    </location>
</feature>
<evidence type="ECO:0000256" key="4">
    <source>
        <dbReference type="ARBA" id="ARBA00022989"/>
    </source>
</evidence>
<evidence type="ECO:0000256" key="3">
    <source>
        <dbReference type="ARBA" id="ARBA00022692"/>
    </source>
</evidence>
<dbReference type="AlphaFoldDB" id="A0AAJ7U6N0"/>
<accession>A0AAJ7U6N0</accession>
<dbReference type="PANTHER" id="PTHR11266:SF8">
    <property type="entry name" value="MPV17-LIKE PROTEIN 2"/>
    <property type="match status" value="1"/>
</dbReference>
<feature type="transmembrane region" description="Helical" evidence="6">
    <location>
        <begin position="134"/>
        <end position="152"/>
    </location>
</feature>
<evidence type="ECO:0000256" key="6">
    <source>
        <dbReference type="RuleBase" id="RU363053"/>
    </source>
</evidence>
<dbReference type="KEGG" id="pmrn:116954432"/>